<gene>
    <name evidence="1" type="ORF">KME15_00895</name>
</gene>
<dbReference type="EMBL" id="JAHHHD010000001">
    <property type="protein sequence ID" value="MBW4657206.1"/>
    <property type="molecule type" value="Genomic_DNA"/>
</dbReference>
<name>A0A951Q6V3_9CYAN</name>
<dbReference type="AlphaFoldDB" id="A0A951Q6V3"/>
<sequence>MVRTPRSKLCSQCSQEAAVLYRSQIDTSWQWRFICVACFPQVSQNNPCYRYGGTWKAEKKR</sequence>
<comment type="caution">
    <text evidence="1">The sequence shown here is derived from an EMBL/GenBank/DDBJ whole genome shotgun (WGS) entry which is preliminary data.</text>
</comment>
<evidence type="ECO:0000313" key="2">
    <source>
        <dbReference type="Proteomes" id="UP000757435"/>
    </source>
</evidence>
<dbReference type="Proteomes" id="UP000757435">
    <property type="component" value="Unassembled WGS sequence"/>
</dbReference>
<protein>
    <submittedName>
        <fullName evidence="1">Uncharacterized protein</fullName>
    </submittedName>
</protein>
<proteinExistence type="predicted"/>
<organism evidence="1 2">
    <name type="scientific">Drouetiella hepatica Uher 2000/2452</name>
    <dbReference type="NCBI Taxonomy" id="904376"/>
    <lineage>
        <taxon>Bacteria</taxon>
        <taxon>Bacillati</taxon>
        <taxon>Cyanobacteriota</taxon>
        <taxon>Cyanophyceae</taxon>
        <taxon>Oculatellales</taxon>
        <taxon>Oculatellaceae</taxon>
        <taxon>Drouetiella</taxon>
    </lineage>
</organism>
<reference evidence="1" key="1">
    <citation type="submission" date="2021-05" db="EMBL/GenBank/DDBJ databases">
        <authorList>
            <person name="Pietrasiak N."/>
            <person name="Ward R."/>
            <person name="Stajich J.E."/>
            <person name="Kurbessoian T."/>
        </authorList>
    </citation>
    <scope>NUCLEOTIDE SEQUENCE</scope>
    <source>
        <strain evidence="1">UHER 2000/2452</strain>
    </source>
</reference>
<evidence type="ECO:0000313" key="1">
    <source>
        <dbReference type="EMBL" id="MBW4657206.1"/>
    </source>
</evidence>
<accession>A0A951Q6V3</accession>
<reference evidence="1" key="2">
    <citation type="journal article" date="2022" name="Microbiol. Resour. Announc.">
        <title>Metagenome Sequencing to Explore Phylogenomics of Terrestrial Cyanobacteria.</title>
        <authorList>
            <person name="Ward R.D."/>
            <person name="Stajich J.E."/>
            <person name="Johansen J.R."/>
            <person name="Huntemann M."/>
            <person name="Clum A."/>
            <person name="Foster B."/>
            <person name="Foster B."/>
            <person name="Roux S."/>
            <person name="Palaniappan K."/>
            <person name="Varghese N."/>
            <person name="Mukherjee S."/>
            <person name="Reddy T.B.K."/>
            <person name="Daum C."/>
            <person name="Copeland A."/>
            <person name="Chen I.A."/>
            <person name="Ivanova N.N."/>
            <person name="Kyrpides N.C."/>
            <person name="Shapiro N."/>
            <person name="Eloe-Fadrosh E.A."/>
            <person name="Pietrasiak N."/>
        </authorList>
    </citation>
    <scope>NUCLEOTIDE SEQUENCE</scope>
    <source>
        <strain evidence="1">UHER 2000/2452</strain>
    </source>
</reference>